<keyword evidence="2" id="KW-0813">Transport</keyword>
<keyword evidence="7" id="KW-1185">Reference proteome</keyword>
<evidence type="ECO:0000313" key="6">
    <source>
        <dbReference type="EMBL" id="GAA5194178.1"/>
    </source>
</evidence>
<dbReference type="InterPro" id="IPR051084">
    <property type="entry name" value="H+-coupled_symporters"/>
</dbReference>
<feature type="transmembrane region" description="Helical" evidence="5">
    <location>
        <begin position="31"/>
        <end position="51"/>
    </location>
</feature>
<evidence type="ECO:0000256" key="4">
    <source>
        <dbReference type="ARBA" id="ARBA00022847"/>
    </source>
</evidence>
<comment type="subcellular location">
    <subcellularLocation>
        <location evidence="1">Cell membrane</location>
        <topology evidence="1">Multi-pass membrane protein</topology>
    </subcellularLocation>
</comment>
<keyword evidence="5" id="KW-0812">Transmembrane</keyword>
<evidence type="ECO:0000256" key="5">
    <source>
        <dbReference type="SAM" id="Phobius"/>
    </source>
</evidence>
<accession>A0ABP9SEV3</accession>
<protein>
    <submittedName>
        <fullName evidence="6">Uncharacterized protein</fullName>
    </submittedName>
</protein>
<evidence type="ECO:0000256" key="3">
    <source>
        <dbReference type="ARBA" id="ARBA00022475"/>
    </source>
</evidence>
<evidence type="ECO:0000256" key="1">
    <source>
        <dbReference type="ARBA" id="ARBA00004651"/>
    </source>
</evidence>
<organism evidence="6 7">
    <name type="scientific">Arthrobacter gyeryongensis</name>
    <dbReference type="NCBI Taxonomy" id="1650592"/>
    <lineage>
        <taxon>Bacteria</taxon>
        <taxon>Bacillati</taxon>
        <taxon>Actinomycetota</taxon>
        <taxon>Actinomycetes</taxon>
        <taxon>Micrococcales</taxon>
        <taxon>Micrococcaceae</taxon>
        <taxon>Arthrobacter</taxon>
    </lineage>
</organism>
<keyword evidence="5" id="KW-1133">Transmembrane helix</keyword>
<comment type="caution">
    <text evidence="6">The sequence shown here is derived from an EMBL/GenBank/DDBJ whole genome shotgun (WGS) entry which is preliminary data.</text>
</comment>
<dbReference type="PANTHER" id="PTHR43528">
    <property type="entry name" value="ALPHA-KETOGLUTARATE PERMEASE"/>
    <property type="match status" value="1"/>
</dbReference>
<dbReference type="PANTHER" id="PTHR43528:SF1">
    <property type="entry name" value="ALPHA-KETOGLUTARATE PERMEASE"/>
    <property type="match status" value="1"/>
</dbReference>
<dbReference type="Proteomes" id="UP001500200">
    <property type="component" value="Unassembled WGS sequence"/>
</dbReference>
<name>A0ABP9SEV3_9MICC</name>
<dbReference type="InterPro" id="IPR036259">
    <property type="entry name" value="MFS_trans_sf"/>
</dbReference>
<sequence length="83" mass="8556">MGIAYNFSAAIFGGTTPFIVQGLIDATGDDMAPACYLIGTSVIGAIAIYFLPESARRALPGSMPSVDTMAEARALVAAQRETA</sequence>
<keyword evidence="3" id="KW-1003">Cell membrane</keyword>
<evidence type="ECO:0000256" key="2">
    <source>
        <dbReference type="ARBA" id="ARBA00022448"/>
    </source>
</evidence>
<evidence type="ECO:0000313" key="7">
    <source>
        <dbReference type="Proteomes" id="UP001500200"/>
    </source>
</evidence>
<reference evidence="7" key="1">
    <citation type="journal article" date="2019" name="Int. J. Syst. Evol. Microbiol.">
        <title>The Global Catalogue of Microorganisms (GCM) 10K type strain sequencing project: providing services to taxonomists for standard genome sequencing and annotation.</title>
        <authorList>
            <consortium name="The Broad Institute Genomics Platform"/>
            <consortium name="The Broad Institute Genome Sequencing Center for Infectious Disease"/>
            <person name="Wu L."/>
            <person name="Ma J."/>
        </authorList>
    </citation>
    <scope>NUCLEOTIDE SEQUENCE [LARGE SCALE GENOMIC DNA]</scope>
    <source>
        <strain evidence="7">JCM 18514</strain>
    </source>
</reference>
<keyword evidence="4" id="KW-0769">Symport</keyword>
<keyword evidence="5" id="KW-0472">Membrane</keyword>
<dbReference type="EMBL" id="BAABKK010000012">
    <property type="protein sequence ID" value="GAA5194178.1"/>
    <property type="molecule type" value="Genomic_DNA"/>
</dbReference>
<dbReference type="SUPFAM" id="SSF103473">
    <property type="entry name" value="MFS general substrate transporter"/>
    <property type="match status" value="1"/>
</dbReference>
<proteinExistence type="predicted"/>
<gene>
    <name evidence="6" type="ORF">GCM10023346_20950</name>
</gene>